<keyword evidence="12 13" id="KW-0324">Glycolysis</keyword>
<feature type="binding site" evidence="13">
    <location>
        <position position="36"/>
    </location>
    <ligand>
        <name>substrate</name>
    </ligand>
</feature>
<keyword evidence="9 13" id="KW-0547">Nucleotide-binding</keyword>
<proteinExistence type="inferred from homology"/>
<dbReference type="PANTHER" id="PTHR11406">
    <property type="entry name" value="PHOSPHOGLYCERATE KINASE"/>
    <property type="match status" value="1"/>
</dbReference>
<evidence type="ECO:0000256" key="15">
    <source>
        <dbReference type="RuleBase" id="RU000532"/>
    </source>
</evidence>
<dbReference type="AlphaFoldDB" id="A0A2M7BTA2"/>
<evidence type="ECO:0000256" key="13">
    <source>
        <dbReference type="HAMAP-Rule" id="MF_00145"/>
    </source>
</evidence>
<dbReference type="GO" id="GO:0043531">
    <property type="term" value="F:ADP binding"/>
    <property type="evidence" value="ECO:0007669"/>
    <property type="project" value="TreeGrafter"/>
</dbReference>
<sequence>MIKYIDEVEITNKRVLVRADFDVTLNPNYTIADDARIIHNIPTLRYLLKNNNKLICVAKLGRPKMKDPAFSLKVVVEKLKEYLPEYTITLIDDFITADKSIFANQKSNEIFVLENIRFYPEEKKNDPEFAKKLASLADIYVNDAFAMSHRVEASVVGVTSYLPSYGGLLLKKEVATIMKAVREPQKPFVAIIGGSKIDTKINIIGKLMEVSNSILIGGGLANTFLCAQGIDIGKSYCEYEKVAKARQLIHLASQRSTTIVLPTDVVLDGGEVVRIDKIPVGATILDIGPDTQAKFGSIIASAKTIVWNGPVGYFENPAFRRGTDFIYYAIAHNTGAISIVGGGDTLSAISKKEYLDKITHISTGGGAMLELIEKGTLPGLQALDK</sequence>
<dbReference type="GO" id="GO:0005829">
    <property type="term" value="C:cytosol"/>
    <property type="evidence" value="ECO:0007669"/>
    <property type="project" value="TreeGrafter"/>
</dbReference>
<dbReference type="UniPathway" id="UPA00109">
    <property type="reaction ID" value="UER00185"/>
</dbReference>
<comment type="caution">
    <text evidence="13">Lacks conserved residue(s) required for the propagation of feature annotation.</text>
</comment>
<evidence type="ECO:0000256" key="10">
    <source>
        <dbReference type="ARBA" id="ARBA00022777"/>
    </source>
</evidence>
<dbReference type="InterPro" id="IPR036043">
    <property type="entry name" value="Phosphoglycerate_kinase_sf"/>
</dbReference>
<keyword evidence="11 13" id="KW-0067">ATP-binding</keyword>
<evidence type="ECO:0000313" key="16">
    <source>
        <dbReference type="EMBL" id="PIV08715.1"/>
    </source>
</evidence>
<dbReference type="GO" id="GO:0005524">
    <property type="term" value="F:ATP binding"/>
    <property type="evidence" value="ECO:0007669"/>
    <property type="project" value="UniProtKB-KW"/>
</dbReference>
<gene>
    <name evidence="13 16" type="primary">pgk</name>
    <name evidence="16" type="ORF">COS52_01260</name>
</gene>
<dbReference type="PANTHER" id="PTHR11406:SF23">
    <property type="entry name" value="PHOSPHOGLYCERATE KINASE 1, CHLOROPLASTIC-RELATED"/>
    <property type="match status" value="1"/>
</dbReference>
<comment type="pathway">
    <text evidence="2 13">Carbohydrate degradation; glycolysis; pyruvate from D-glyceraldehyde 3-phosphate: step 2/5.</text>
</comment>
<comment type="catalytic activity">
    <reaction evidence="1 13 15">
        <text>(2R)-3-phosphoglycerate + ATP = (2R)-3-phospho-glyceroyl phosphate + ADP</text>
        <dbReference type="Rhea" id="RHEA:14801"/>
        <dbReference type="ChEBI" id="CHEBI:30616"/>
        <dbReference type="ChEBI" id="CHEBI:57604"/>
        <dbReference type="ChEBI" id="CHEBI:58272"/>
        <dbReference type="ChEBI" id="CHEBI:456216"/>
        <dbReference type="EC" id="2.7.2.3"/>
    </reaction>
</comment>
<dbReference type="Gene3D" id="3.40.50.1260">
    <property type="entry name" value="Phosphoglycerate kinase, N-terminal domain"/>
    <property type="match status" value="2"/>
</dbReference>
<evidence type="ECO:0000256" key="14">
    <source>
        <dbReference type="PIRSR" id="PIRSR000724-2"/>
    </source>
</evidence>
<dbReference type="EMBL" id="PEVA01000050">
    <property type="protein sequence ID" value="PIV08715.1"/>
    <property type="molecule type" value="Genomic_DNA"/>
</dbReference>
<evidence type="ECO:0000313" key="17">
    <source>
        <dbReference type="Proteomes" id="UP000230119"/>
    </source>
</evidence>
<feature type="binding site" evidence="13 14">
    <location>
        <position position="200"/>
    </location>
    <ligand>
        <name>ATP</name>
        <dbReference type="ChEBI" id="CHEBI:30616"/>
    </ligand>
</feature>
<dbReference type="EC" id="2.7.2.3" evidence="5 13"/>
<feature type="binding site" evidence="13 14">
    <location>
        <begin position="342"/>
        <end position="345"/>
    </location>
    <ligand>
        <name>ATP</name>
        <dbReference type="ChEBI" id="CHEBI:30616"/>
    </ligand>
</feature>
<dbReference type="InterPro" id="IPR001576">
    <property type="entry name" value="Phosphoglycerate_kinase"/>
</dbReference>
<dbReference type="PRINTS" id="PR00477">
    <property type="entry name" value="PHGLYCKINASE"/>
</dbReference>
<comment type="subcellular location">
    <subcellularLocation>
        <location evidence="13">Cytoplasm</location>
    </subcellularLocation>
</comment>
<evidence type="ECO:0000256" key="6">
    <source>
        <dbReference type="ARBA" id="ARBA00016471"/>
    </source>
</evidence>
<dbReference type="SUPFAM" id="SSF53748">
    <property type="entry name" value="Phosphoglycerate kinase"/>
    <property type="match status" value="1"/>
</dbReference>
<protein>
    <recommendedName>
        <fullName evidence="6 13">Phosphoglycerate kinase</fullName>
        <ecNumber evidence="5 13">2.7.2.3</ecNumber>
    </recommendedName>
</protein>
<evidence type="ECO:0000256" key="8">
    <source>
        <dbReference type="ARBA" id="ARBA00022679"/>
    </source>
</evidence>
<evidence type="ECO:0000256" key="5">
    <source>
        <dbReference type="ARBA" id="ARBA00013061"/>
    </source>
</evidence>
<dbReference type="GO" id="GO:0004618">
    <property type="term" value="F:phosphoglycerate kinase activity"/>
    <property type="evidence" value="ECO:0007669"/>
    <property type="project" value="UniProtKB-UniRule"/>
</dbReference>
<comment type="caution">
    <text evidence="16">The sequence shown here is derived from an EMBL/GenBank/DDBJ whole genome shotgun (WGS) entry which is preliminary data.</text>
</comment>
<evidence type="ECO:0000256" key="7">
    <source>
        <dbReference type="ARBA" id="ARBA00022490"/>
    </source>
</evidence>
<reference evidence="17" key="1">
    <citation type="submission" date="2017-09" db="EMBL/GenBank/DDBJ databases">
        <title>Depth-based differentiation of microbial function through sediment-hosted aquifers and enrichment of novel symbionts in the deep terrestrial subsurface.</title>
        <authorList>
            <person name="Probst A.J."/>
            <person name="Ladd B."/>
            <person name="Jarett J.K."/>
            <person name="Geller-Mcgrath D.E."/>
            <person name="Sieber C.M.K."/>
            <person name="Emerson J.B."/>
            <person name="Anantharaman K."/>
            <person name="Thomas B.C."/>
            <person name="Malmstrom R."/>
            <person name="Stieglmeier M."/>
            <person name="Klingl A."/>
            <person name="Woyke T."/>
            <person name="Ryan C.M."/>
            <person name="Banfield J.F."/>
        </authorList>
    </citation>
    <scope>NUCLEOTIDE SEQUENCE [LARGE SCALE GENOMIC DNA]</scope>
</reference>
<name>A0A2M7BTA2_9BACT</name>
<dbReference type="Pfam" id="PF00162">
    <property type="entry name" value="PGK"/>
    <property type="match status" value="1"/>
</dbReference>
<evidence type="ECO:0000256" key="4">
    <source>
        <dbReference type="ARBA" id="ARBA00011245"/>
    </source>
</evidence>
<feature type="binding site" evidence="13 14">
    <location>
        <position position="315"/>
    </location>
    <ligand>
        <name>ATP</name>
        <dbReference type="ChEBI" id="CHEBI:30616"/>
    </ligand>
</feature>
<feature type="binding site" evidence="13">
    <location>
        <position position="150"/>
    </location>
    <ligand>
        <name>substrate</name>
    </ligand>
</feature>
<dbReference type="FunFam" id="3.40.50.1260:FF:000031">
    <property type="entry name" value="Phosphoglycerate kinase 1"/>
    <property type="match status" value="1"/>
</dbReference>
<dbReference type="HAMAP" id="MF_00145">
    <property type="entry name" value="Phosphoglyc_kinase"/>
    <property type="match status" value="1"/>
</dbReference>
<dbReference type="Proteomes" id="UP000230119">
    <property type="component" value="Unassembled WGS sequence"/>
</dbReference>
<organism evidence="16 17">
    <name type="scientific">Candidatus Roizmanbacteria bacterium CG03_land_8_20_14_0_80_39_12</name>
    <dbReference type="NCBI Taxonomy" id="1974847"/>
    <lineage>
        <taxon>Bacteria</taxon>
        <taxon>Candidatus Roizmaniibacteriota</taxon>
    </lineage>
</organism>
<dbReference type="GO" id="GO:0006094">
    <property type="term" value="P:gluconeogenesis"/>
    <property type="evidence" value="ECO:0007669"/>
    <property type="project" value="TreeGrafter"/>
</dbReference>
<dbReference type="InterPro" id="IPR015824">
    <property type="entry name" value="Phosphoglycerate_kinase_N"/>
</dbReference>
<dbReference type="GO" id="GO:0006096">
    <property type="term" value="P:glycolytic process"/>
    <property type="evidence" value="ECO:0007669"/>
    <property type="project" value="UniProtKB-UniRule"/>
</dbReference>
<evidence type="ECO:0000256" key="11">
    <source>
        <dbReference type="ARBA" id="ARBA00022840"/>
    </source>
</evidence>
<dbReference type="PIRSF" id="PIRSF000724">
    <property type="entry name" value="Pgk"/>
    <property type="match status" value="1"/>
</dbReference>
<accession>A0A2M7BTA2</accession>
<evidence type="ECO:0000256" key="9">
    <source>
        <dbReference type="ARBA" id="ARBA00022741"/>
    </source>
</evidence>
<comment type="similarity">
    <text evidence="3 13 15">Belongs to the phosphoglycerate kinase family.</text>
</comment>
<feature type="binding site" evidence="13">
    <location>
        <position position="117"/>
    </location>
    <ligand>
        <name>substrate</name>
    </ligand>
</feature>
<keyword evidence="8 13" id="KW-0808">Transferase</keyword>
<keyword evidence="10 13" id="KW-0418">Kinase</keyword>
<evidence type="ECO:0000256" key="1">
    <source>
        <dbReference type="ARBA" id="ARBA00000642"/>
    </source>
</evidence>
<dbReference type="FunFam" id="3.40.50.1260:FF:000006">
    <property type="entry name" value="Phosphoglycerate kinase"/>
    <property type="match status" value="1"/>
</dbReference>
<evidence type="ECO:0000256" key="2">
    <source>
        <dbReference type="ARBA" id="ARBA00004838"/>
    </source>
</evidence>
<comment type="subunit">
    <text evidence="4 13">Monomer.</text>
</comment>
<keyword evidence="7 13" id="KW-0963">Cytoplasm</keyword>
<evidence type="ECO:0000256" key="3">
    <source>
        <dbReference type="ARBA" id="ARBA00008982"/>
    </source>
</evidence>
<evidence type="ECO:0000256" key="12">
    <source>
        <dbReference type="ARBA" id="ARBA00023152"/>
    </source>
</evidence>